<accession>A0AAD6BPF1</accession>
<organism evidence="1 2">
    <name type="scientific">Pogonophryne albipinna</name>
    <dbReference type="NCBI Taxonomy" id="1090488"/>
    <lineage>
        <taxon>Eukaryota</taxon>
        <taxon>Metazoa</taxon>
        <taxon>Chordata</taxon>
        <taxon>Craniata</taxon>
        <taxon>Vertebrata</taxon>
        <taxon>Euteleostomi</taxon>
        <taxon>Actinopterygii</taxon>
        <taxon>Neopterygii</taxon>
        <taxon>Teleostei</taxon>
        <taxon>Neoteleostei</taxon>
        <taxon>Acanthomorphata</taxon>
        <taxon>Eupercaria</taxon>
        <taxon>Perciformes</taxon>
        <taxon>Notothenioidei</taxon>
        <taxon>Pogonophryne</taxon>
    </lineage>
</organism>
<dbReference type="AlphaFoldDB" id="A0AAD6BPF1"/>
<proteinExistence type="predicted"/>
<feature type="non-terminal residue" evidence="1">
    <location>
        <position position="112"/>
    </location>
</feature>
<protein>
    <submittedName>
        <fullName evidence="1">Uncharacterized protein</fullName>
    </submittedName>
</protein>
<sequence length="112" mass="11910">MRGALCLVEKLVGVSLSSRPALPSAGTSALLNAIDYVMQVKAKAPPLRRRAPGVDGRKEESLANGQEPGLCFTVPAEKPFYGPFSRTLVSGVRSDSRSTDVSLSFHPSLLII</sequence>
<dbReference type="Proteomes" id="UP001219934">
    <property type="component" value="Unassembled WGS sequence"/>
</dbReference>
<reference evidence="1" key="1">
    <citation type="submission" date="2022-11" db="EMBL/GenBank/DDBJ databases">
        <title>Chromosome-level genome of Pogonophryne albipinna.</title>
        <authorList>
            <person name="Jo E."/>
        </authorList>
    </citation>
    <scope>NUCLEOTIDE SEQUENCE</scope>
    <source>
        <strain evidence="1">SGF0006</strain>
        <tissue evidence="1">Muscle</tissue>
    </source>
</reference>
<evidence type="ECO:0000313" key="2">
    <source>
        <dbReference type="Proteomes" id="UP001219934"/>
    </source>
</evidence>
<comment type="caution">
    <text evidence="1">The sequence shown here is derived from an EMBL/GenBank/DDBJ whole genome shotgun (WGS) entry which is preliminary data.</text>
</comment>
<name>A0AAD6BPF1_9TELE</name>
<keyword evidence="2" id="KW-1185">Reference proteome</keyword>
<dbReference type="EMBL" id="JAPTMU010000002">
    <property type="protein sequence ID" value="KAJ4946826.1"/>
    <property type="molecule type" value="Genomic_DNA"/>
</dbReference>
<evidence type="ECO:0000313" key="1">
    <source>
        <dbReference type="EMBL" id="KAJ4946826.1"/>
    </source>
</evidence>
<gene>
    <name evidence="1" type="ORF">JOQ06_008869</name>
</gene>